<accession>A0A941HQN5</accession>
<evidence type="ECO:0000313" key="1">
    <source>
        <dbReference type="EMBL" id="MBR0575668.1"/>
    </source>
</evidence>
<dbReference type="AlphaFoldDB" id="A0A941HQN5"/>
<gene>
    <name evidence="1" type="ORF">KCG48_04850</name>
</gene>
<sequence length="61" mass="6843">MEKLGLARYDLDGALREECPEMGKGRFMLLVQVGNQEYVVLVSVNHHLVEVVQVMAKAKEA</sequence>
<name>A0A941HQN5_9CLOT</name>
<organism evidence="1 2">
    <name type="scientific">Proteiniclasticum sediminis</name>
    <dbReference type="NCBI Taxonomy" id="2804028"/>
    <lineage>
        <taxon>Bacteria</taxon>
        <taxon>Bacillati</taxon>
        <taxon>Bacillota</taxon>
        <taxon>Clostridia</taxon>
        <taxon>Eubacteriales</taxon>
        <taxon>Clostridiaceae</taxon>
        <taxon>Proteiniclasticum</taxon>
    </lineage>
</organism>
<keyword evidence="2" id="KW-1185">Reference proteome</keyword>
<evidence type="ECO:0000313" key="2">
    <source>
        <dbReference type="Proteomes" id="UP000675379"/>
    </source>
</evidence>
<comment type="caution">
    <text evidence="1">The sequence shown here is derived from an EMBL/GenBank/DDBJ whole genome shotgun (WGS) entry which is preliminary data.</text>
</comment>
<proteinExistence type="predicted"/>
<dbReference type="EMBL" id="JAGSCS010000004">
    <property type="protein sequence ID" value="MBR0575668.1"/>
    <property type="molecule type" value="Genomic_DNA"/>
</dbReference>
<protein>
    <submittedName>
        <fullName evidence="1">Uncharacterized protein</fullName>
    </submittedName>
</protein>
<reference evidence="1" key="1">
    <citation type="submission" date="2021-04" db="EMBL/GenBank/DDBJ databases">
        <title>Proteiniclasticum sedimins sp. nov., an obligate anaerobic bacterium isolated from anaerobic sludge.</title>
        <authorList>
            <person name="Liu J."/>
        </authorList>
    </citation>
    <scope>NUCLEOTIDE SEQUENCE</scope>
    <source>
        <strain evidence="1">BAD-10</strain>
    </source>
</reference>
<dbReference type="Proteomes" id="UP000675379">
    <property type="component" value="Unassembled WGS sequence"/>
</dbReference>